<dbReference type="PANTHER" id="PTHR19211:SF14">
    <property type="entry name" value="ATP-BINDING CASSETTE SUB-FAMILY F MEMBER 1"/>
    <property type="match status" value="1"/>
</dbReference>
<evidence type="ECO:0000256" key="3">
    <source>
        <dbReference type="ARBA" id="ARBA00022840"/>
    </source>
</evidence>
<dbReference type="SMART" id="SM00382">
    <property type="entry name" value="AAA"/>
    <property type="match status" value="2"/>
</dbReference>
<organism evidence="6 7">
    <name type="scientific">Jonesia denitrificans (strain ATCC 14870 / DSM 20603 / BCRC 15368 / CIP 55.134 / JCM 11481 / NBRC 15587 / NCTC 10816 / Prevot 55134)</name>
    <name type="common">Listeria denitrificans</name>
    <dbReference type="NCBI Taxonomy" id="471856"/>
    <lineage>
        <taxon>Bacteria</taxon>
        <taxon>Bacillati</taxon>
        <taxon>Actinomycetota</taxon>
        <taxon>Actinomycetes</taxon>
        <taxon>Micrococcales</taxon>
        <taxon>Jonesiaceae</taxon>
        <taxon>Jonesia</taxon>
    </lineage>
</organism>
<dbReference type="HOGENOM" id="CLU_000604_36_0_11"/>
<protein>
    <submittedName>
        <fullName evidence="6">ABC transporter related</fullName>
    </submittedName>
</protein>
<dbReference type="STRING" id="471856.Jden_0889"/>
<dbReference type="InterPro" id="IPR003593">
    <property type="entry name" value="AAA+_ATPase"/>
</dbReference>
<name>C7R2I0_JONDD</name>
<dbReference type="EMBL" id="CP001706">
    <property type="protein sequence ID" value="ACV08551.1"/>
    <property type="molecule type" value="Genomic_DNA"/>
</dbReference>
<sequence length="554" mass="61143">MGTMHLHADSLSYSYPDNEVFHNLTFTVNQGDRIAIVGENGCGKSTLLSILAGERDPHEGHITRDGTCTYVSQELHPHNDTLGDLIDAALAQVTEVGQELERASAAFDHDHGTMADLADLLATLNYLAPWQAEQRINTALSRLSAPTDRTRQLTHMSVGERFRARLAIHLASRADFLLLDEPTNHLDATGIAFLTHVLTTWRGGVIFVTHDRQLLDDTATAIFDMDPTMDGTPKLYGEPGYLKFRFAKNEYRRKWRSLYQAQQKRLARLEHRLDRSYEGLSDEWRPPKGSQKHRRGTRARIHVKAADRLVESGKANALPIPPPPPHLNFPDLPALNPGWEADATLIEIRNPRIGKDTVRLHLPGQRVVIPPSGRLLITGANAAGKSTLLAALAGQLPVDQGYRYARADVRIGVVMQESPNRVGASGDTDPTGFDAAARVGLDLLESGQLDPDHIMPVAYLGLLTDEELDTPLSQLSTGQRRRFDVACALLAKPHVLLLDEPTNHLSIDLVDDLCQHLLHTAAAVVVASHDRTIQRDFTQWPHLHIEHASAAGGH</sequence>
<proteinExistence type="predicted"/>
<evidence type="ECO:0000256" key="2">
    <source>
        <dbReference type="ARBA" id="ARBA00022741"/>
    </source>
</evidence>
<dbReference type="GO" id="GO:0016887">
    <property type="term" value="F:ATP hydrolysis activity"/>
    <property type="evidence" value="ECO:0007669"/>
    <property type="project" value="InterPro"/>
</dbReference>
<dbReference type="GO" id="GO:0005524">
    <property type="term" value="F:ATP binding"/>
    <property type="evidence" value="ECO:0007669"/>
    <property type="project" value="UniProtKB-KW"/>
</dbReference>
<keyword evidence="3" id="KW-0067">ATP-binding</keyword>
<dbReference type="Gene3D" id="3.40.50.300">
    <property type="entry name" value="P-loop containing nucleotide triphosphate hydrolases"/>
    <property type="match status" value="2"/>
</dbReference>
<dbReference type="SUPFAM" id="SSF52540">
    <property type="entry name" value="P-loop containing nucleoside triphosphate hydrolases"/>
    <property type="match status" value="2"/>
</dbReference>
<dbReference type="AlphaFoldDB" id="C7R2I0"/>
<accession>C7R2I0</accession>
<dbReference type="Pfam" id="PF00005">
    <property type="entry name" value="ABC_tran"/>
    <property type="match status" value="2"/>
</dbReference>
<gene>
    <name evidence="6" type="ordered locus">Jden_0889</name>
</gene>
<evidence type="ECO:0000313" key="7">
    <source>
        <dbReference type="Proteomes" id="UP000000628"/>
    </source>
</evidence>
<feature type="region of interest" description="Disordered" evidence="4">
    <location>
        <begin position="279"/>
        <end position="298"/>
    </location>
</feature>
<dbReference type="PROSITE" id="PS50893">
    <property type="entry name" value="ABC_TRANSPORTER_2"/>
    <property type="match status" value="1"/>
</dbReference>
<dbReference type="InterPro" id="IPR003439">
    <property type="entry name" value="ABC_transporter-like_ATP-bd"/>
</dbReference>
<dbReference type="InterPro" id="IPR050611">
    <property type="entry name" value="ABCF"/>
</dbReference>
<dbReference type="KEGG" id="jde:Jden_0889"/>
<dbReference type="Proteomes" id="UP000000628">
    <property type="component" value="Chromosome"/>
</dbReference>
<evidence type="ECO:0000313" key="6">
    <source>
        <dbReference type="EMBL" id="ACV08551.1"/>
    </source>
</evidence>
<evidence type="ECO:0000256" key="4">
    <source>
        <dbReference type="SAM" id="MobiDB-lite"/>
    </source>
</evidence>
<dbReference type="InterPro" id="IPR027417">
    <property type="entry name" value="P-loop_NTPase"/>
</dbReference>
<dbReference type="CDD" id="cd03221">
    <property type="entry name" value="ABCF_EF-3"/>
    <property type="match status" value="1"/>
</dbReference>
<keyword evidence="1" id="KW-0677">Repeat</keyword>
<keyword evidence="2" id="KW-0547">Nucleotide-binding</keyword>
<feature type="domain" description="ABC transporter" evidence="5">
    <location>
        <begin position="6"/>
        <end position="264"/>
    </location>
</feature>
<reference evidence="6 7" key="1">
    <citation type="journal article" date="2009" name="Stand. Genomic Sci.">
        <title>Complete genome sequence of Jonesia denitrificans type strain (Prevot 55134).</title>
        <authorList>
            <person name="Pukall R."/>
            <person name="Gehrich-Schroter G."/>
            <person name="Lapidus A."/>
            <person name="Nolan M."/>
            <person name="Glavina Del Rio T."/>
            <person name="Lucas S."/>
            <person name="Chen F."/>
            <person name="Tice H."/>
            <person name="Pitluck S."/>
            <person name="Cheng J.F."/>
            <person name="Copeland A."/>
            <person name="Saunders E."/>
            <person name="Brettin T."/>
            <person name="Detter J.C."/>
            <person name="Bruce D."/>
            <person name="Goodwin L."/>
            <person name="Pati A."/>
            <person name="Ivanova N."/>
            <person name="Mavromatis K."/>
            <person name="Ovchinnikova G."/>
            <person name="Chen A."/>
            <person name="Palaniappan K."/>
            <person name="Land M."/>
            <person name="Hauser L."/>
            <person name="Chang Y.J."/>
            <person name="Jeffries C.D."/>
            <person name="Chain P."/>
            <person name="Goker M."/>
            <person name="Bristow J."/>
            <person name="Eisen J.A."/>
            <person name="Markowitz V."/>
            <person name="Hugenholtz P."/>
            <person name="Kyrpides N.C."/>
            <person name="Klenk H.P."/>
            <person name="Han C."/>
        </authorList>
    </citation>
    <scope>NUCLEOTIDE SEQUENCE [LARGE SCALE GENOMIC DNA]</scope>
    <source>
        <strain evidence="7">ATCC 14870 / DSM 20603 / BCRC 15368 / CIP 55.134 / JCM 11481 / NBRC 15587 / NCTC 10816 / Prevot 55134</strain>
    </source>
</reference>
<evidence type="ECO:0000256" key="1">
    <source>
        <dbReference type="ARBA" id="ARBA00022737"/>
    </source>
</evidence>
<dbReference type="FunFam" id="3.40.50.300:FF:000011">
    <property type="entry name" value="Putative ABC transporter ATP-binding component"/>
    <property type="match status" value="1"/>
</dbReference>
<dbReference type="RefSeq" id="WP_015771179.1">
    <property type="nucleotide sequence ID" value="NC_013174.1"/>
</dbReference>
<dbReference type="eggNOG" id="COG0488">
    <property type="taxonomic scope" value="Bacteria"/>
</dbReference>
<evidence type="ECO:0000259" key="5">
    <source>
        <dbReference type="PROSITE" id="PS50893"/>
    </source>
</evidence>
<dbReference type="PANTHER" id="PTHR19211">
    <property type="entry name" value="ATP-BINDING TRANSPORT PROTEIN-RELATED"/>
    <property type="match status" value="1"/>
</dbReference>
<keyword evidence="7" id="KW-1185">Reference proteome</keyword>